<dbReference type="PANTHER" id="PTHR23012:SF180">
    <property type="entry name" value="RING_FYVE_PHD ZINC FINGER SUPERFAMILY PROTEIN"/>
    <property type="match status" value="1"/>
</dbReference>
<organism evidence="6 7">
    <name type="scientific">Rubroshorea leprosula</name>
    <dbReference type="NCBI Taxonomy" id="152421"/>
    <lineage>
        <taxon>Eukaryota</taxon>
        <taxon>Viridiplantae</taxon>
        <taxon>Streptophyta</taxon>
        <taxon>Embryophyta</taxon>
        <taxon>Tracheophyta</taxon>
        <taxon>Spermatophyta</taxon>
        <taxon>Magnoliopsida</taxon>
        <taxon>eudicotyledons</taxon>
        <taxon>Gunneridae</taxon>
        <taxon>Pentapetalae</taxon>
        <taxon>rosids</taxon>
        <taxon>malvids</taxon>
        <taxon>Malvales</taxon>
        <taxon>Dipterocarpaceae</taxon>
        <taxon>Rubroshorea</taxon>
    </lineage>
</organism>
<dbReference type="PANTHER" id="PTHR23012">
    <property type="entry name" value="RING/FYVE/PHD ZINC FINGER DOMAIN-CONTAINING"/>
    <property type="match status" value="1"/>
</dbReference>
<comment type="caution">
    <text evidence="6">The sequence shown here is derived from an EMBL/GenBank/DDBJ whole genome shotgun (WGS) entry which is preliminary data.</text>
</comment>
<keyword evidence="2" id="KW-0863">Zinc-finger</keyword>
<dbReference type="InterPro" id="IPR033275">
    <property type="entry name" value="MARCH-like"/>
</dbReference>
<dbReference type="GO" id="GO:0004842">
    <property type="term" value="F:ubiquitin-protein transferase activity"/>
    <property type="evidence" value="ECO:0007669"/>
    <property type="project" value="TreeGrafter"/>
</dbReference>
<dbReference type="InterPro" id="IPR011016">
    <property type="entry name" value="Znf_RING-CH"/>
</dbReference>
<dbReference type="GO" id="GO:0008270">
    <property type="term" value="F:zinc ion binding"/>
    <property type="evidence" value="ECO:0007669"/>
    <property type="project" value="UniProtKB-KW"/>
</dbReference>
<keyword evidence="7" id="KW-1185">Reference proteome</keyword>
<evidence type="ECO:0000259" key="5">
    <source>
        <dbReference type="PROSITE" id="PS51292"/>
    </source>
</evidence>
<feature type="region of interest" description="Disordered" evidence="4">
    <location>
        <begin position="1"/>
        <end position="30"/>
    </location>
</feature>
<protein>
    <recommendedName>
        <fullName evidence="5">RING-CH-type domain-containing protein</fullName>
    </recommendedName>
</protein>
<dbReference type="GO" id="GO:0016567">
    <property type="term" value="P:protein ubiquitination"/>
    <property type="evidence" value="ECO:0007669"/>
    <property type="project" value="TreeGrafter"/>
</dbReference>
<dbReference type="GO" id="GO:0016020">
    <property type="term" value="C:membrane"/>
    <property type="evidence" value="ECO:0007669"/>
    <property type="project" value="TreeGrafter"/>
</dbReference>
<dbReference type="InterPro" id="IPR013083">
    <property type="entry name" value="Znf_RING/FYVE/PHD"/>
</dbReference>
<dbReference type="EMBL" id="BPVZ01000011">
    <property type="protein sequence ID" value="GKU97188.1"/>
    <property type="molecule type" value="Genomic_DNA"/>
</dbReference>
<evidence type="ECO:0000313" key="6">
    <source>
        <dbReference type="EMBL" id="GKU97188.1"/>
    </source>
</evidence>
<keyword evidence="1" id="KW-0479">Metal-binding</keyword>
<dbReference type="Gene3D" id="3.30.40.10">
    <property type="entry name" value="Zinc/RING finger domain, C3HC4 (zinc finger)"/>
    <property type="match status" value="1"/>
</dbReference>
<evidence type="ECO:0000256" key="1">
    <source>
        <dbReference type="ARBA" id="ARBA00022723"/>
    </source>
</evidence>
<dbReference type="AlphaFoldDB" id="A0AAV5I7W2"/>
<keyword evidence="3" id="KW-0862">Zinc</keyword>
<gene>
    <name evidence="6" type="ORF">SLEP1_g10362</name>
</gene>
<evidence type="ECO:0000256" key="3">
    <source>
        <dbReference type="ARBA" id="ARBA00022833"/>
    </source>
</evidence>
<evidence type="ECO:0000313" key="7">
    <source>
        <dbReference type="Proteomes" id="UP001054252"/>
    </source>
</evidence>
<feature type="domain" description="RING-CH-type" evidence="5">
    <location>
        <begin position="46"/>
        <end position="102"/>
    </location>
</feature>
<dbReference type="PROSITE" id="PS51292">
    <property type="entry name" value="ZF_RING_CH"/>
    <property type="match status" value="1"/>
</dbReference>
<dbReference type="Pfam" id="PF12906">
    <property type="entry name" value="RINGv"/>
    <property type="match status" value="1"/>
</dbReference>
<dbReference type="Proteomes" id="UP001054252">
    <property type="component" value="Unassembled WGS sequence"/>
</dbReference>
<evidence type="ECO:0000256" key="4">
    <source>
        <dbReference type="SAM" id="MobiDB-lite"/>
    </source>
</evidence>
<reference evidence="6 7" key="1">
    <citation type="journal article" date="2021" name="Commun. Biol.">
        <title>The genome of Shorea leprosula (Dipterocarpaceae) highlights the ecological relevance of drought in aseasonal tropical rainforests.</title>
        <authorList>
            <person name="Ng K.K.S."/>
            <person name="Kobayashi M.J."/>
            <person name="Fawcett J.A."/>
            <person name="Hatakeyama M."/>
            <person name="Paape T."/>
            <person name="Ng C.H."/>
            <person name="Ang C.C."/>
            <person name="Tnah L.H."/>
            <person name="Lee C.T."/>
            <person name="Nishiyama T."/>
            <person name="Sese J."/>
            <person name="O'Brien M.J."/>
            <person name="Copetti D."/>
            <person name="Mohd Noor M.I."/>
            <person name="Ong R.C."/>
            <person name="Putra M."/>
            <person name="Sireger I.Z."/>
            <person name="Indrioko S."/>
            <person name="Kosugi Y."/>
            <person name="Izuno A."/>
            <person name="Isagi Y."/>
            <person name="Lee S.L."/>
            <person name="Shimizu K.K."/>
        </authorList>
    </citation>
    <scope>NUCLEOTIDE SEQUENCE [LARGE SCALE GENOMIC DNA]</scope>
    <source>
        <strain evidence="6">214</strain>
    </source>
</reference>
<evidence type="ECO:0000256" key="2">
    <source>
        <dbReference type="ARBA" id="ARBA00022771"/>
    </source>
</evidence>
<dbReference type="SUPFAM" id="SSF57850">
    <property type="entry name" value="RING/U-box"/>
    <property type="match status" value="1"/>
</dbReference>
<sequence length="102" mass="11341">MSNPLVRHPTPSAGHEVPSAYGEGPSKQHTRHCGCKSNFLMKGEGRVCGEKAECRICQEMDFTSKVESPCACKGTIKFAHRSCVQRWCDEKEDVTCEICHLV</sequence>
<dbReference type="SMART" id="SM00744">
    <property type="entry name" value="RINGv"/>
    <property type="match status" value="1"/>
</dbReference>
<name>A0AAV5I7W2_9ROSI</name>
<accession>A0AAV5I7W2</accession>
<proteinExistence type="predicted"/>